<evidence type="ECO:0000259" key="2">
    <source>
        <dbReference type="Pfam" id="PF12802"/>
    </source>
</evidence>
<reference evidence="3 4" key="1">
    <citation type="submission" date="2018-06" db="EMBL/GenBank/DDBJ databases">
        <title>Streptacidiphilus pinicola sp. nov., isolated from pine grove soil.</title>
        <authorList>
            <person name="Roh S.G."/>
            <person name="Park S."/>
            <person name="Kim M.-K."/>
            <person name="Yun B.-R."/>
            <person name="Park J."/>
            <person name="Kim M.J."/>
            <person name="Kim Y.S."/>
            <person name="Kim S.B."/>
        </authorList>
    </citation>
    <scope>NUCLEOTIDE SEQUENCE [LARGE SCALE GENOMIC DNA]</scope>
    <source>
        <strain evidence="3 4">MMS16-CNU450</strain>
    </source>
</reference>
<feature type="domain" description="HTH marR-type" evidence="2">
    <location>
        <begin position="349"/>
        <end position="390"/>
    </location>
</feature>
<dbReference type="SUPFAM" id="SSF53067">
    <property type="entry name" value="Actin-like ATPase domain"/>
    <property type="match status" value="1"/>
</dbReference>
<dbReference type="Pfam" id="PF13551">
    <property type="entry name" value="HTH_29"/>
    <property type="match status" value="1"/>
</dbReference>
<dbReference type="Gene3D" id="3.30.420.40">
    <property type="match status" value="4"/>
</dbReference>
<dbReference type="InterPro" id="IPR036390">
    <property type="entry name" value="WH_DNA-bd_sf"/>
</dbReference>
<dbReference type="Proteomes" id="UP000248889">
    <property type="component" value="Unassembled WGS sequence"/>
</dbReference>
<dbReference type="GO" id="GO:0003700">
    <property type="term" value="F:DNA-binding transcription factor activity"/>
    <property type="evidence" value="ECO:0007669"/>
    <property type="project" value="InterPro"/>
</dbReference>
<dbReference type="PANTHER" id="PTHR18964">
    <property type="entry name" value="ROK (REPRESSOR, ORF, KINASE) FAMILY"/>
    <property type="match status" value="1"/>
</dbReference>
<dbReference type="InterPro" id="IPR009057">
    <property type="entry name" value="Homeodomain-like_sf"/>
</dbReference>
<gene>
    <name evidence="3" type="ORF">DN069_11320</name>
</gene>
<dbReference type="InterPro" id="IPR000835">
    <property type="entry name" value="HTH_MarR-typ"/>
</dbReference>
<dbReference type="CDD" id="cd23763">
    <property type="entry name" value="ASKHA_ATPase_ROK"/>
    <property type="match status" value="1"/>
</dbReference>
<dbReference type="PANTHER" id="PTHR18964:SF149">
    <property type="entry name" value="BIFUNCTIONAL UDP-N-ACETYLGLUCOSAMINE 2-EPIMERASE_N-ACETYLMANNOSAMINE KINASE"/>
    <property type="match status" value="1"/>
</dbReference>
<dbReference type="Pfam" id="PF00480">
    <property type="entry name" value="ROK"/>
    <property type="match status" value="1"/>
</dbReference>
<accession>A0A2X0KFF5</accession>
<protein>
    <submittedName>
        <fullName evidence="3">Sugar kinase</fullName>
    </submittedName>
</protein>
<evidence type="ECO:0000313" key="4">
    <source>
        <dbReference type="Proteomes" id="UP000248889"/>
    </source>
</evidence>
<dbReference type="AlphaFoldDB" id="A0A2X0KFF5"/>
<keyword evidence="3" id="KW-0418">Kinase</keyword>
<comment type="similarity">
    <text evidence="1">Belongs to the ROK (NagC/XylR) family.</text>
</comment>
<comment type="caution">
    <text evidence="3">The sequence shown here is derived from an EMBL/GenBank/DDBJ whole genome shotgun (WGS) entry which is preliminary data.</text>
</comment>
<keyword evidence="3" id="KW-0808">Transferase</keyword>
<dbReference type="GO" id="GO:0016301">
    <property type="term" value="F:kinase activity"/>
    <property type="evidence" value="ECO:0007669"/>
    <property type="project" value="UniProtKB-KW"/>
</dbReference>
<organism evidence="3 4">
    <name type="scientific">Streptacidiphilus pinicola</name>
    <dbReference type="NCBI Taxonomy" id="2219663"/>
    <lineage>
        <taxon>Bacteria</taxon>
        <taxon>Bacillati</taxon>
        <taxon>Actinomycetota</taxon>
        <taxon>Actinomycetes</taxon>
        <taxon>Kitasatosporales</taxon>
        <taxon>Streptomycetaceae</taxon>
        <taxon>Streptacidiphilus</taxon>
    </lineage>
</organism>
<dbReference type="Pfam" id="PF12802">
    <property type="entry name" value="MarR_2"/>
    <property type="match status" value="1"/>
</dbReference>
<dbReference type="OrthoDB" id="2375382at2"/>
<evidence type="ECO:0000256" key="1">
    <source>
        <dbReference type="ARBA" id="ARBA00006479"/>
    </source>
</evidence>
<dbReference type="InterPro" id="IPR000600">
    <property type="entry name" value="ROK"/>
</dbReference>
<dbReference type="InterPro" id="IPR043129">
    <property type="entry name" value="ATPase_NBD"/>
</dbReference>
<keyword evidence="4" id="KW-1185">Reference proteome</keyword>
<dbReference type="EMBL" id="QKYN01000040">
    <property type="protein sequence ID" value="RAG85580.1"/>
    <property type="molecule type" value="Genomic_DNA"/>
</dbReference>
<dbReference type="InterPro" id="IPR036388">
    <property type="entry name" value="WH-like_DNA-bd_sf"/>
</dbReference>
<name>A0A2X0KFF5_9ACTN</name>
<dbReference type="SUPFAM" id="SSF46785">
    <property type="entry name" value="Winged helix' DNA-binding domain"/>
    <property type="match status" value="1"/>
</dbReference>
<evidence type="ECO:0000313" key="3">
    <source>
        <dbReference type="EMBL" id="RAG85580.1"/>
    </source>
</evidence>
<sequence>MPPADGRETLRRWAEGGGPLAIRASIVLLAAQGLSPSDISRQLGVSRQTVTTWRQRYAAEGVEGLRDRARAGRPVEIDEAEIVVGILTAPADDRSSRLLARRLGCSHTVIAETRRRWNLTGSHLGLPAIPLHPALPPADLWTVGLHLDPQCTLLVLAGRSGPPMPPAPGRRADSYALSTVSSAMTDAVTVAAQLVAEVPAQGPAPERGGAAGFLDSVRRVHPHPDLHIVVLRAASGADDVTELGRARGISVHHIPRHTTEVSFLRAVLALDATRHPESSTRVLLDLAAALAGYTESGGLSRVQWVREPLPTTADTRLPTPPPGTGPAAGGGANHIDLGSFNECVVIETVRLAGTVTRGEIAERTRLTQQSVSRIARSLIQRGLLVEERPRHSSIGKPSSPVRLRDGAAHALGIHIDPNVLTAVLVDLSGRIVARHAEPITADPRPGVVVGQIAALGETVLAQAGPGRWEDGFLGIGVATPGPVDTVSGTVLDPPLMSALRDVPLRTLLERRFSCPIVIEKDCSAAAVGERWIGRESRACDFVYLYLGTGVGSGLFLNGDLYRGLTANAGEFGQLCAVTLGRFDPDGRPEILPECNPGSYSGQEPSRVVGRQRTRLTVPQAARAIGKGVLSVIDLLDLGLVVIGGPFFTGDVADVYLNEIEHAVNAYPTARRLRRVRVERSVNSSEAVAVGAASTIFHSTFTPRLRRNP</sequence>
<dbReference type="Gene3D" id="1.10.10.10">
    <property type="entry name" value="Winged helix-like DNA-binding domain superfamily/Winged helix DNA-binding domain"/>
    <property type="match status" value="2"/>
</dbReference>
<proteinExistence type="inferred from homology"/>
<dbReference type="SUPFAM" id="SSF46689">
    <property type="entry name" value="Homeodomain-like"/>
    <property type="match status" value="1"/>
</dbReference>